<feature type="transmembrane region" description="Helical" evidence="1">
    <location>
        <begin position="73"/>
        <end position="97"/>
    </location>
</feature>
<dbReference type="Proteomes" id="UP000051886">
    <property type="component" value="Unassembled WGS sequence"/>
</dbReference>
<dbReference type="GO" id="GO:0008381">
    <property type="term" value="F:mechanosensitive monoatomic ion channel activity"/>
    <property type="evidence" value="ECO:0007669"/>
    <property type="project" value="InterPro"/>
</dbReference>
<dbReference type="EMBL" id="JQCN01000018">
    <property type="protein sequence ID" value="KRO00640.1"/>
    <property type="molecule type" value="Genomic_DNA"/>
</dbReference>
<dbReference type="InterPro" id="IPR045275">
    <property type="entry name" value="MscS_archaea/bacteria_type"/>
</dbReference>
<organism evidence="2 3">
    <name type="scientific">Ligilactobacillus pobuzihii</name>
    <dbReference type="NCBI Taxonomy" id="449659"/>
    <lineage>
        <taxon>Bacteria</taxon>
        <taxon>Bacillati</taxon>
        <taxon>Bacillota</taxon>
        <taxon>Bacilli</taxon>
        <taxon>Lactobacillales</taxon>
        <taxon>Lactobacillaceae</taxon>
        <taxon>Ligilactobacillus</taxon>
    </lineage>
</organism>
<feature type="transmembrane region" description="Helical" evidence="1">
    <location>
        <begin position="203"/>
        <end position="224"/>
    </location>
</feature>
<sequence>MDTAEFWQSFQDTLPALVKGVVLILIAWLVAALVKNIVTKGFKKIKLDERLVKWKMFNSTEQADSLLDSLGKIFYYLIWLLFLPGIFTTFGLNSIASPISDMMNYVLQYLPNILLAAVILTIGILVAKLVKNLVYNLSSTLKVDHYVDKFVGTSEKDEKKDSIASALAMICYLLVLIPIAIVALEALKISTITEPIVTVLNSILSAIPNILVAAILLTVGIVIAKVAGNLITSLLENTGIDKMAANLYPTDKAPSTPLSKIIGQVVAVVVGLFFVVEALGALNLKVLDHVGEAIIGYLPNLLFAVIILGLGFFGGQFVGKMLTNATKNKWLGIIVQVVFGVFAVFMALDQLDFANNIVNTAFLFIVGGLAVAFAVAFGLGGRDFAHHQLEKLDKKLDDENNDKKE</sequence>
<feature type="transmembrane region" description="Helical" evidence="1">
    <location>
        <begin position="163"/>
        <end position="183"/>
    </location>
</feature>
<dbReference type="PANTHER" id="PTHR30221:SF1">
    <property type="entry name" value="SMALL-CONDUCTANCE MECHANOSENSITIVE CHANNEL"/>
    <property type="match status" value="1"/>
</dbReference>
<feature type="transmembrane region" description="Helical" evidence="1">
    <location>
        <begin position="261"/>
        <end position="282"/>
    </location>
</feature>
<accession>A0A0R2LML2</accession>
<dbReference type="InterPro" id="IPR008910">
    <property type="entry name" value="MSC_TM_helix"/>
</dbReference>
<feature type="transmembrane region" description="Helical" evidence="1">
    <location>
        <begin position="360"/>
        <end position="381"/>
    </location>
</feature>
<protein>
    <submittedName>
        <fullName evidence="2">Integral inner membrane protein</fullName>
    </submittedName>
</protein>
<keyword evidence="1" id="KW-0812">Transmembrane</keyword>
<dbReference type="NCBIfam" id="NF033912">
    <property type="entry name" value="msc"/>
    <property type="match status" value="1"/>
</dbReference>
<feature type="transmembrane region" description="Helical" evidence="1">
    <location>
        <begin position="20"/>
        <end position="38"/>
    </location>
</feature>
<proteinExistence type="predicted"/>
<keyword evidence="1" id="KW-1133">Transmembrane helix</keyword>
<evidence type="ECO:0000313" key="2">
    <source>
        <dbReference type="EMBL" id="KRO00640.1"/>
    </source>
</evidence>
<dbReference type="OrthoDB" id="1411407at2"/>
<dbReference type="STRING" id="449659.IV66_GL001314"/>
<dbReference type="PATRIC" id="fig|449659.4.peg.1332"/>
<reference evidence="2 3" key="1">
    <citation type="journal article" date="2015" name="Genome Announc.">
        <title>Expanding the biotechnology potential of lactobacilli through comparative genomics of 213 strains and associated genera.</title>
        <authorList>
            <person name="Sun Z."/>
            <person name="Harris H.M."/>
            <person name="McCann A."/>
            <person name="Guo C."/>
            <person name="Argimon S."/>
            <person name="Zhang W."/>
            <person name="Yang X."/>
            <person name="Jeffery I.B."/>
            <person name="Cooney J.C."/>
            <person name="Kagawa T.F."/>
            <person name="Liu W."/>
            <person name="Song Y."/>
            <person name="Salvetti E."/>
            <person name="Wrobel A."/>
            <person name="Rasinkangas P."/>
            <person name="Parkhill J."/>
            <person name="Rea M.C."/>
            <person name="O'Sullivan O."/>
            <person name="Ritari J."/>
            <person name="Douillard F.P."/>
            <person name="Paul Ross R."/>
            <person name="Yang R."/>
            <person name="Briner A.E."/>
            <person name="Felis G.E."/>
            <person name="de Vos W.M."/>
            <person name="Barrangou R."/>
            <person name="Klaenhammer T.R."/>
            <person name="Caufield P.W."/>
            <person name="Cui Y."/>
            <person name="Zhang H."/>
            <person name="O'Toole P.W."/>
        </authorList>
    </citation>
    <scope>NUCLEOTIDE SEQUENCE [LARGE SCALE GENOMIC DNA]</scope>
    <source>
        <strain evidence="2 3">NBRC 103219</strain>
    </source>
</reference>
<comment type="caution">
    <text evidence="2">The sequence shown here is derived from an EMBL/GenBank/DDBJ whole genome shotgun (WGS) entry which is preliminary data.</text>
</comment>
<feature type="transmembrane region" description="Helical" evidence="1">
    <location>
        <begin position="294"/>
        <end position="318"/>
    </location>
</feature>
<keyword evidence="1" id="KW-0472">Membrane</keyword>
<feature type="transmembrane region" description="Helical" evidence="1">
    <location>
        <begin position="330"/>
        <end position="348"/>
    </location>
</feature>
<dbReference type="AlphaFoldDB" id="A0A0R2LML2"/>
<feature type="transmembrane region" description="Helical" evidence="1">
    <location>
        <begin position="109"/>
        <end position="130"/>
    </location>
</feature>
<name>A0A0R2LML2_9LACO</name>
<dbReference type="RefSeq" id="WP_017867487.1">
    <property type="nucleotide sequence ID" value="NZ_BJYB01000017.1"/>
</dbReference>
<dbReference type="Pfam" id="PF05552">
    <property type="entry name" value="MS_channel_1st_1"/>
    <property type="match status" value="4"/>
</dbReference>
<dbReference type="PANTHER" id="PTHR30221">
    <property type="entry name" value="SMALL-CONDUCTANCE MECHANOSENSITIVE CHANNEL"/>
    <property type="match status" value="1"/>
</dbReference>
<gene>
    <name evidence="2" type="ORF">IV66_GL001314</name>
</gene>
<keyword evidence="3" id="KW-1185">Reference proteome</keyword>
<evidence type="ECO:0000256" key="1">
    <source>
        <dbReference type="SAM" id="Phobius"/>
    </source>
</evidence>
<dbReference type="Gene3D" id="1.10.287.1260">
    <property type="match status" value="1"/>
</dbReference>
<evidence type="ECO:0000313" key="3">
    <source>
        <dbReference type="Proteomes" id="UP000051886"/>
    </source>
</evidence>